<reference evidence="1 2" key="1">
    <citation type="journal article" date="2011" name="Stand. Genomic Sci.">
        <title>Non-contiguous finished genome sequence and contextual data of the filamentous soil bacterium Ktedonobacter racemifer type strain (SOSP1-21).</title>
        <authorList>
            <person name="Chang Y.J."/>
            <person name="Land M."/>
            <person name="Hauser L."/>
            <person name="Chertkov O."/>
            <person name="Del Rio T.G."/>
            <person name="Nolan M."/>
            <person name="Copeland A."/>
            <person name="Tice H."/>
            <person name="Cheng J.F."/>
            <person name="Lucas S."/>
            <person name="Han C."/>
            <person name="Goodwin L."/>
            <person name="Pitluck S."/>
            <person name="Ivanova N."/>
            <person name="Ovchinikova G."/>
            <person name="Pati A."/>
            <person name="Chen A."/>
            <person name="Palaniappan K."/>
            <person name="Mavromatis K."/>
            <person name="Liolios K."/>
            <person name="Brettin T."/>
            <person name="Fiebig A."/>
            <person name="Rohde M."/>
            <person name="Abt B."/>
            <person name="Goker M."/>
            <person name="Detter J.C."/>
            <person name="Woyke T."/>
            <person name="Bristow J."/>
            <person name="Eisen J.A."/>
            <person name="Markowitz V."/>
            <person name="Hugenholtz P."/>
            <person name="Kyrpides N.C."/>
            <person name="Klenk H.P."/>
            <person name="Lapidus A."/>
        </authorList>
    </citation>
    <scope>NUCLEOTIDE SEQUENCE [LARGE SCALE GENOMIC DNA]</scope>
    <source>
        <strain evidence="2">DSM 44963</strain>
    </source>
</reference>
<dbReference type="InParanoid" id="D6TTD5"/>
<evidence type="ECO:0000313" key="1">
    <source>
        <dbReference type="EMBL" id="EFH83686.1"/>
    </source>
</evidence>
<keyword evidence="2" id="KW-1185">Reference proteome</keyword>
<evidence type="ECO:0000313" key="2">
    <source>
        <dbReference type="Proteomes" id="UP000004508"/>
    </source>
</evidence>
<sequence>MFDIALATCASLPELDSDNALLIPALAERGLRARPVVWNAPEVDWSQPQMTVIRATWDYHHQRADFLTWAEHVASLNALWNPLDILRRNTHKFYLRDLEGQGILIVPTLWLEQGAQVNLASLMMQHNWSRVILKPAVSASAHATLLITSECVEAGQAHLEQYLPGNDMLLQPFLSTVTSSRERSLIFIDGVFTHAIERAPALNLDASAEDRLITAQEDELSLSQRLLTLLPTQPLYARVDLIHDEAGMLRLMELELVEPGLWLALAPHAVEHFADAIARKVKVGRRVL</sequence>
<accession>D6TTD5</accession>
<dbReference type="AlphaFoldDB" id="D6TTD5"/>
<protein>
    <recommendedName>
        <fullName evidence="3">Prokaryotic glutathione synthetase ATP-binding domain-containing protein</fullName>
    </recommendedName>
</protein>
<proteinExistence type="predicted"/>
<dbReference type="RefSeq" id="WP_007914552.1">
    <property type="nucleotide sequence ID" value="NZ_ADVG01000003.1"/>
</dbReference>
<dbReference type="PANTHER" id="PTHR39217">
    <property type="match status" value="1"/>
</dbReference>
<comment type="caution">
    <text evidence="1">The sequence shown here is derived from an EMBL/GenBank/DDBJ whole genome shotgun (WGS) entry which is preliminary data.</text>
</comment>
<dbReference type="EMBL" id="ADVG01000003">
    <property type="protein sequence ID" value="EFH83686.1"/>
    <property type="molecule type" value="Genomic_DNA"/>
</dbReference>
<evidence type="ECO:0008006" key="3">
    <source>
        <dbReference type="Google" id="ProtNLM"/>
    </source>
</evidence>
<gene>
    <name evidence="1" type="ORF">Krac_4681</name>
</gene>
<dbReference type="STRING" id="485913.Krac_4681"/>
<dbReference type="InterPro" id="IPR053191">
    <property type="entry name" value="DcsG_Biosynth_Enzyme"/>
</dbReference>
<organism evidence="1 2">
    <name type="scientific">Ktedonobacter racemifer DSM 44963</name>
    <dbReference type="NCBI Taxonomy" id="485913"/>
    <lineage>
        <taxon>Bacteria</taxon>
        <taxon>Bacillati</taxon>
        <taxon>Chloroflexota</taxon>
        <taxon>Ktedonobacteria</taxon>
        <taxon>Ktedonobacterales</taxon>
        <taxon>Ktedonobacteraceae</taxon>
        <taxon>Ktedonobacter</taxon>
    </lineage>
</organism>
<dbReference type="OrthoDB" id="3373978at2"/>
<name>D6TTD5_KTERA</name>
<dbReference type="Proteomes" id="UP000004508">
    <property type="component" value="Unassembled WGS sequence"/>
</dbReference>
<dbReference type="PANTHER" id="PTHR39217:SF1">
    <property type="entry name" value="GLUTATHIONE SYNTHETASE"/>
    <property type="match status" value="1"/>
</dbReference>
<dbReference type="eggNOG" id="COG0189">
    <property type="taxonomic scope" value="Bacteria"/>
</dbReference>